<comment type="caution">
    <text evidence="2">The sequence shown here is derived from an EMBL/GenBank/DDBJ whole genome shotgun (WGS) entry which is preliminary data.</text>
</comment>
<protein>
    <recommendedName>
        <fullName evidence="1">Ribosomal protein eL8/eL30/eS12/Gadd45 domain-containing protein</fullName>
    </recommendedName>
</protein>
<evidence type="ECO:0000313" key="3">
    <source>
        <dbReference type="Proteomes" id="UP000051461"/>
    </source>
</evidence>
<organism evidence="2 3">
    <name type="scientific">Loigolactobacillus bifermentans DSM 20003</name>
    <dbReference type="NCBI Taxonomy" id="1423726"/>
    <lineage>
        <taxon>Bacteria</taxon>
        <taxon>Bacillati</taxon>
        <taxon>Bacillota</taxon>
        <taxon>Bacilli</taxon>
        <taxon>Lactobacillales</taxon>
        <taxon>Lactobacillaceae</taxon>
        <taxon>Loigolactobacillus</taxon>
    </lineage>
</organism>
<dbReference type="RefSeq" id="WP_268888240.1">
    <property type="nucleotide sequence ID" value="NZ_AZDA01000093.1"/>
</dbReference>
<dbReference type="Gene3D" id="3.30.1330.30">
    <property type="match status" value="1"/>
</dbReference>
<dbReference type="InterPro" id="IPR004038">
    <property type="entry name" value="Ribosomal_eL8/eL30/eS12/Gad45"/>
</dbReference>
<proteinExistence type="predicted"/>
<gene>
    <name evidence="2" type="ORF">FC07_GL000743</name>
</gene>
<dbReference type="Pfam" id="PF01248">
    <property type="entry name" value="Ribosomal_L7Ae"/>
    <property type="match status" value="1"/>
</dbReference>
<accession>A0A0R1GP34</accession>
<name>A0A0R1GP34_9LACO</name>
<dbReference type="AlphaFoldDB" id="A0A0R1GP34"/>
<keyword evidence="3" id="KW-1185">Reference proteome</keyword>
<sequence length="105" mass="11223">MIDQTQRALNLIGLSLKAGKLIMGEGLVLAALRQHKLHLVIVAADASDGTRRMLTSKSASYQTPIIEAFSKEAIDQALGRPRTILGVTDVGFAKRLIALLNTQGA</sequence>
<dbReference type="PATRIC" id="fig|1423726.3.peg.765"/>
<feature type="domain" description="Ribosomal protein eL8/eL30/eS12/Gadd45" evidence="1">
    <location>
        <begin position="10"/>
        <end position="95"/>
    </location>
</feature>
<evidence type="ECO:0000259" key="1">
    <source>
        <dbReference type="Pfam" id="PF01248"/>
    </source>
</evidence>
<dbReference type="InterPro" id="IPR029064">
    <property type="entry name" value="Ribosomal_eL30-like_sf"/>
</dbReference>
<dbReference type="STRING" id="1423726.FC07_GL000743"/>
<dbReference type="Proteomes" id="UP000051461">
    <property type="component" value="Unassembled WGS sequence"/>
</dbReference>
<dbReference type="SUPFAM" id="SSF55315">
    <property type="entry name" value="L30e-like"/>
    <property type="match status" value="1"/>
</dbReference>
<reference evidence="2 3" key="1">
    <citation type="journal article" date="2015" name="Genome Announc.">
        <title>Expanding the biotechnology potential of lactobacilli through comparative genomics of 213 strains and associated genera.</title>
        <authorList>
            <person name="Sun Z."/>
            <person name="Harris H.M."/>
            <person name="McCann A."/>
            <person name="Guo C."/>
            <person name="Argimon S."/>
            <person name="Zhang W."/>
            <person name="Yang X."/>
            <person name="Jeffery I.B."/>
            <person name="Cooney J.C."/>
            <person name="Kagawa T.F."/>
            <person name="Liu W."/>
            <person name="Song Y."/>
            <person name="Salvetti E."/>
            <person name="Wrobel A."/>
            <person name="Rasinkangas P."/>
            <person name="Parkhill J."/>
            <person name="Rea M.C."/>
            <person name="O'Sullivan O."/>
            <person name="Ritari J."/>
            <person name="Douillard F.P."/>
            <person name="Paul Ross R."/>
            <person name="Yang R."/>
            <person name="Briner A.E."/>
            <person name="Felis G.E."/>
            <person name="de Vos W.M."/>
            <person name="Barrangou R."/>
            <person name="Klaenhammer T.R."/>
            <person name="Caufield P.W."/>
            <person name="Cui Y."/>
            <person name="Zhang H."/>
            <person name="O'Toole P.W."/>
        </authorList>
    </citation>
    <scope>NUCLEOTIDE SEQUENCE [LARGE SCALE GENOMIC DNA]</scope>
    <source>
        <strain evidence="2 3">DSM 20003</strain>
    </source>
</reference>
<dbReference type="EMBL" id="AZDA01000093">
    <property type="protein sequence ID" value="KRK34179.1"/>
    <property type="molecule type" value="Genomic_DNA"/>
</dbReference>
<evidence type="ECO:0000313" key="2">
    <source>
        <dbReference type="EMBL" id="KRK34179.1"/>
    </source>
</evidence>